<name>A0A3A4K8P6_9NOCA</name>
<dbReference type="AlphaFoldDB" id="A0A3A4K8P6"/>
<comment type="caution">
    <text evidence="1">The sequence shown here is derived from an EMBL/GenBank/DDBJ whole genome shotgun (WGS) entry which is preliminary data.</text>
</comment>
<reference evidence="1 2" key="1">
    <citation type="submission" date="2018-09" db="EMBL/GenBank/DDBJ databases">
        <title>YIM PH21274 draft genome.</title>
        <authorList>
            <person name="Miao C."/>
        </authorList>
    </citation>
    <scope>NUCLEOTIDE SEQUENCE [LARGE SCALE GENOMIC DNA]</scope>
    <source>
        <strain evidence="1 2">YIM PH 21724</strain>
    </source>
</reference>
<proteinExistence type="predicted"/>
<keyword evidence="2" id="KW-1185">Reference proteome</keyword>
<gene>
    <name evidence="1" type="ORF">D5S18_33235</name>
</gene>
<evidence type="ECO:0000313" key="1">
    <source>
        <dbReference type="EMBL" id="RJO68288.1"/>
    </source>
</evidence>
<accession>A0A3A4K8P6</accession>
<dbReference type="OrthoDB" id="241504at2"/>
<dbReference type="Proteomes" id="UP000266677">
    <property type="component" value="Unassembled WGS sequence"/>
</dbReference>
<organism evidence="1 2">
    <name type="scientific">Nocardia panacis</name>
    <dbReference type="NCBI Taxonomy" id="2340916"/>
    <lineage>
        <taxon>Bacteria</taxon>
        <taxon>Bacillati</taxon>
        <taxon>Actinomycetota</taxon>
        <taxon>Actinomycetes</taxon>
        <taxon>Mycobacteriales</taxon>
        <taxon>Nocardiaceae</taxon>
        <taxon>Nocardia</taxon>
    </lineage>
</organism>
<dbReference type="EMBL" id="QZFU01000055">
    <property type="protein sequence ID" value="RJO68288.1"/>
    <property type="molecule type" value="Genomic_DNA"/>
</dbReference>
<evidence type="ECO:0000313" key="2">
    <source>
        <dbReference type="Proteomes" id="UP000266677"/>
    </source>
</evidence>
<dbReference type="RefSeq" id="WP_120045096.1">
    <property type="nucleotide sequence ID" value="NZ_QZFU01000055.1"/>
</dbReference>
<sequence>MYSRCCTFHTGRANVRPDIPAVLDLVAAGRFDPAPVTETTVGWDDTVEALLGTRTSSSPSVDTPSVTERRDRFVISGRGVTRIAPAATCDSREESGNPY</sequence>
<protein>
    <submittedName>
        <fullName evidence="1">Uncharacterized protein</fullName>
    </submittedName>
</protein>